<feature type="compositionally biased region" description="Basic and acidic residues" evidence="1">
    <location>
        <begin position="41"/>
        <end position="52"/>
    </location>
</feature>
<organism evidence="3 4">
    <name type="scientific">Streptomyces hygroscopicus</name>
    <dbReference type="NCBI Taxonomy" id="1912"/>
    <lineage>
        <taxon>Bacteria</taxon>
        <taxon>Bacillati</taxon>
        <taxon>Actinomycetota</taxon>
        <taxon>Actinomycetes</taxon>
        <taxon>Kitasatosporales</taxon>
        <taxon>Streptomycetaceae</taxon>
        <taxon>Streptomyces</taxon>
        <taxon>Streptomyces violaceusniger group</taxon>
    </lineage>
</organism>
<evidence type="ECO:0000313" key="4">
    <source>
        <dbReference type="Proteomes" id="UP001054854"/>
    </source>
</evidence>
<dbReference type="PANTHER" id="PTHR43861">
    <property type="entry name" value="TRANS-ACONITATE 2-METHYLTRANSFERASE-RELATED"/>
    <property type="match status" value="1"/>
</dbReference>
<reference evidence="3" key="1">
    <citation type="submission" date="2024-05" db="EMBL/GenBank/DDBJ databases">
        <title>Whole genome shotgun sequence of Streptomyces hygroscopicus NBRC 113678.</title>
        <authorList>
            <person name="Komaki H."/>
            <person name="Tamura T."/>
        </authorList>
    </citation>
    <scope>NUCLEOTIDE SEQUENCE</scope>
    <source>
        <strain evidence="3">N11-34</strain>
    </source>
</reference>
<proteinExistence type="predicted"/>
<keyword evidence="3" id="KW-0489">Methyltransferase</keyword>
<dbReference type="Gene3D" id="3.40.50.150">
    <property type="entry name" value="Vaccinia Virus protein VP39"/>
    <property type="match status" value="1"/>
</dbReference>
<dbReference type="Proteomes" id="UP001054854">
    <property type="component" value="Unassembled WGS sequence"/>
</dbReference>
<feature type="region of interest" description="Disordered" evidence="1">
    <location>
        <begin position="1"/>
        <end position="55"/>
    </location>
</feature>
<keyword evidence="4" id="KW-1185">Reference proteome</keyword>
<dbReference type="EMBL" id="BNEK01000002">
    <property type="protein sequence ID" value="GHJ26528.1"/>
    <property type="molecule type" value="Genomic_DNA"/>
</dbReference>
<evidence type="ECO:0000256" key="1">
    <source>
        <dbReference type="SAM" id="MobiDB-lite"/>
    </source>
</evidence>
<dbReference type="GO" id="GO:0008168">
    <property type="term" value="F:methyltransferase activity"/>
    <property type="evidence" value="ECO:0007669"/>
    <property type="project" value="UniProtKB-KW"/>
</dbReference>
<dbReference type="PANTHER" id="PTHR43861:SF1">
    <property type="entry name" value="TRANS-ACONITATE 2-METHYLTRANSFERASE"/>
    <property type="match status" value="1"/>
</dbReference>
<accession>A0ABQ3TU57</accession>
<name>A0ABQ3TU57_STRHY</name>
<evidence type="ECO:0000313" key="3">
    <source>
        <dbReference type="EMBL" id="GHJ26528.1"/>
    </source>
</evidence>
<dbReference type="GO" id="GO:0032259">
    <property type="term" value="P:methylation"/>
    <property type="evidence" value="ECO:0007669"/>
    <property type="project" value="UniProtKB-KW"/>
</dbReference>
<comment type="caution">
    <text evidence="3">The sequence shown here is derived from an EMBL/GenBank/DDBJ whole genome shotgun (WGS) entry which is preliminary data.</text>
</comment>
<dbReference type="InterPro" id="IPR029063">
    <property type="entry name" value="SAM-dependent_MTases_sf"/>
</dbReference>
<dbReference type="Pfam" id="PF08242">
    <property type="entry name" value="Methyltransf_12"/>
    <property type="match status" value="1"/>
</dbReference>
<dbReference type="SUPFAM" id="SSF53335">
    <property type="entry name" value="S-adenosyl-L-methionine-dependent methyltransferases"/>
    <property type="match status" value="1"/>
</dbReference>
<protein>
    <submittedName>
        <fullName evidence="3">SAM-dependent methyltransferase</fullName>
    </submittedName>
</protein>
<keyword evidence="3" id="KW-0808">Transferase</keyword>
<feature type="domain" description="Methyltransferase type 12" evidence="2">
    <location>
        <begin position="91"/>
        <end position="188"/>
    </location>
</feature>
<evidence type="ECO:0000259" key="2">
    <source>
        <dbReference type="Pfam" id="PF08242"/>
    </source>
</evidence>
<dbReference type="InterPro" id="IPR013217">
    <property type="entry name" value="Methyltransf_12"/>
</dbReference>
<dbReference type="CDD" id="cd02440">
    <property type="entry name" value="AdoMet_MTases"/>
    <property type="match status" value="1"/>
</dbReference>
<gene>
    <name evidence="3" type="ORF">TPA0910_09610</name>
</gene>
<sequence>MRFPQAPRTVDRMTHPAPHHPGPSEPHGTSAPGHDHRHGHAPGEGHHAHGADPDSGLADMLDLDAELFAEHLADLTGRLARLAGRAVTHIVDLGAGTGTGTFALLRRFPTARVTAVDSSPGMLARLMGTARARGLGDRVRILEADAGTGLPGVEDADLVWASASLHHVDDPAAALAGVRAALRPGGLLAVAELDGLPHFLPEDAVADRPGLEVRCREALTALHGAQVPHLGADWGTPLTAAGFAVEYEGTDRLELRAPLPAGAGRYAHLVLSRVRGALADRGRIDPADLAALGHLLDGGPQDVRHRDDLLVRSTRRTWIARRPTGTP</sequence>